<dbReference type="AlphaFoldDB" id="A0A0B4XFF1"/>
<feature type="transmembrane region" description="Helical" evidence="7">
    <location>
        <begin position="221"/>
        <end position="241"/>
    </location>
</feature>
<evidence type="ECO:0000256" key="7">
    <source>
        <dbReference type="SAM" id="Phobius"/>
    </source>
</evidence>
<dbReference type="InterPro" id="IPR050833">
    <property type="entry name" value="Poly_Biosynth_Transport"/>
</dbReference>
<dbReference type="PANTHER" id="PTHR30250">
    <property type="entry name" value="PST FAMILY PREDICTED COLANIC ACID TRANSPORTER"/>
    <property type="match status" value="1"/>
</dbReference>
<comment type="subcellular location">
    <subcellularLocation>
        <location evidence="1">Cell membrane</location>
        <topology evidence="1">Multi-pass membrane protein</topology>
    </subcellularLocation>
</comment>
<evidence type="ECO:0000256" key="2">
    <source>
        <dbReference type="ARBA" id="ARBA00007430"/>
    </source>
</evidence>
<feature type="transmembrane region" description="Helical" evidence="7">
    <location>
        <begin position="325"/>
        <end position="348"/>
    </location>
</feature>
<dbReference type="HOGENOM" id="CLU_026911_6_1_5"/>
<feature type="transmembrane region" description="Helical" evidence="7">
    <location>
        <begin position="452"/>
        <end position="470"/>
    </location>
</feature>
<name>A0A0B4XFF1_9HYPH</name>
<gene>
    <name evidence="8" type="ORF">RGR602_PC01341</name>
</gene>
<feature type="transmembrane region" description="Helical" evidence="7">
    <location>
        <begin position="418"/>
        <end position="440"/>
    </location>
</feature>
<feature type="transmembrane region" description="Helical" evidence="7">
    <location>
        <begin position="84"/>
        <end position="112"/>
    </location>
</feature>
<keyword evidence="4 7" id="KW-0812">Transmembrane</keyword>
<evidence type="ECO:0000256" key="6">
    <source>
        <dbReference type="ARBA" id="ARBA00023136"/>
    </source>
</evidence>
<dbReference type="PANTHER" id="PTHR30250:SF10">
    <property type="entry name" value="LIPOPOLYSACCHARIDE BIOSYNTHESIS PROTEIN WZXC"/>
    <property type="match status" value="1"/>
</dbReference>
<dbReference type="Proteomes" id="UP000031368">
    <property type="component" value="Plasmid pRgalR602c"/>
</dbReference>
<proteinExistence type="inferred from homology"/>
<evidence type="ECO:0000256" key="1">
    <source>
        <dbReference type="ARBA" id="ARBA00004651"/>
    </source>
</evidence>
<evidence type="ECO:0000256" key="4">
    <source>
        <dbReference type="ARBA" id="ARBA00022692"/>
    </source>
</evidence>
<feature type="transmembrane region" description="Helical" evidence="7">
    <location>
        <begin position="290"/>
        <end position="313"/>
    </location>
</feature>
<feature type="transmembrane region" description="Helical" evidence="7">
    <location>
        <begin position="157"/>
        <end position="178"/>
    </location>
</feature>
<keyword evidence="9" id="KW-1185">Reference proteome</keyword>
<evidence type="ECO:0000256" key="3">
    <source>
        <dbReference type="ARBA" id="ARBA00022475"/>
    </source>
</evidence>
<dbReference type="GO" id="GO:0005886">
    <property type="term" value="C:plasma membrane"/>
    <property type="evidence" value="ECO:0007669"/>
    <property type="project" value="UniProtKB-SubCell"/>
</dbReference>
<dbReference type="EMBL" id="CP006880">
    <property type="protein sequence ID" value="AJD45368.1"/>
    <property type="molecule type" value="Genomic_DNA"/>
</dbReference>
<comment type="similarity">
    <text evidence="2">Belongs to the polysaccharide synthase family.</text>
</comment>
<keyword evidence="6 7" id="KW-0472">Membrane</keyword>
<feature type="transmembrane region" description="Helical" evidence="7">
    <location>
        <begin position="46"/>
        <end position="63"/>
    </location>
</feature>
<protein>
    <submittedName>
        <fullName evidence="8">Polysaccharide biosynthesis protein</fullName>
    </submittedName>
</protein>
<accession>A0A0B4XFF1</accession>
<evidence type="ECO:0000256" key="5">
    <source>
        <dbReference type="ARBA" id="ARBA00022989"/>
    </source>
</evidence>
<feature type="transmembrane region" description="Helical" evidence="7">
    <location>
        <begin position="360"/>
        <end position="379"/>
    </location>
</feature>
<sequence>MGRSMSETSLATALRNGIAWNTINAIFSQSAGFVIFLVLARMLEPAVFGAVALSAVVADFIANDGRYAGMDAILQRGDFDKKSLNAAFISLSLVALPVALLLVMAGPLIAGFENAPLVGYYMPIFGLLLLFTPWLSVMDALIMRELGFKTFAKRNMISTLAGGVAGITLAFSPLAIWALPAQRIVSTLAVVVFEFRHTGWFPGRHTKKGACREILRRFLPLWMVAAINISMQRAAVLVFGIRFDGATVGLFRAADRISESLQNPLVSPLFALWFPLMSKVRGNLAAEREVFTAIIRTAAFVTLPAFTGLIVVADDAVALLLPSSYAGVAPILRAVAITSLMIPIVWFNPIAMNALGLNRMSLQYSIIVALTCIGALIVIPTSTPGAAILVMSSPALVYGVIGNVLLLRRLNLQAKVHYMGLAPAAAAALAMGVVVYFVHATVMVGMQPSSRLAISASLGMVIYFGWLTCFSRSWMIERIQLLRGQGR</sequence>
<keyword evidence="3" id="KW-1003">Cell membrane</keyword>
<dbReference type="Pfam" id="PF13440">
    <property type="entry name" value="Polysacc_synt_3"/>
    <property type="match status" value="1"/>
</dbReference>
<evidence type="ECO:0000313" key="9">
    <source>
        <dbReference type="Proteomes" id="UP000031368"/>
    </source>
</evidence>
<feature type="transmembrane region" description="Helical" evidence="7">
    <location>
        <begin position="385"/>
        <end position="406"/>
    </location>
</feature>
<evidence type="ECO:0000313" key="8">
    <source>
        <dbReference type="EMBL" id="AJD45368.1"/>
    </source>
</evidence>
<geneLocation type="plasmid" evidence="8 9">
    <name>pRgalR602c</name>
</geneLocation>
<keyword evidence="8" id="KW-0614">Plasmid</keyword>
<organism evidence="8 9">
    <name type="scientific">Rhizobium gallicum bv. gallicum R602sp</name>
    <dbReference type="NCBI Taxonomy" id="1041138"/>
    <lineage>
        <taxon>Bacteria</taxon>
        <taxon>Pseudomonadati</taxon>
        <taxon>Pseudomonadota</taxon>
        <taxon>Alphaproteobacteria</taxon>
        <taxon>Hyphomicrobiales</taxon>
        <taxon>Rhizobiaceae</taxon>
        <taxon>Rhizobium/Agrobacterium group</taxon>
        <taxon>Rhizobium</taxon>
    </lineage>
</organism>
<keyword evidence="5 7" id="KW-1133">Transmembrane helix</keyword>
<feature type="transmembrane region" description="Helical" evidence="7">
    <location>
        <begin position="21"/>
        <end position="40"/>
    </location>
</feature>
<dbReference type="KEGG" id="rga:RGR602_PC01341"/>
<reference evidence="8 9" key="1">
    <citation type="submission" date="2013-11" db="EMBL/GenBank/DDBJ databases">
        <title>Complete genome sequence of Rhizobium gallicum bv. gallicum R602.</title>
        <authorList>
            <person name="Bustos P."/>
            <person name="Santamaria R.I."/>
            <person name="Lozano L."/>
            <person name="Acosta J.L."/>
            <person name="Ormeno-Orrillo E."/>
            <person name="Rogel M.A."/>
            <person name="Romero D."/>
            <person name="Cevallos M.A."/>
            <person name="Martinez-Romero E."/>
            <person name="Gonzalez V."/>
        </authorList>
    </citation>
    <scope>NUCLEOTIDE SEQUENCE [LARGE SCALE GENOMIC DNA]</scope>
    <source>
        <strain evidence="8 9">R602</strain>
        <plasmid evidence="8 9">pRgalR602c</plasmid>
    </source>
</reference>
<feature type="transmembrane region" description="Helical" evidence="7">
    <location>
        <begin position="118"/>
        <end position="137"/>
    </location>
</feature>